<comment type="subcellular location">
    <subcellularLocation>
        <location evidence="2">Cytoplasm</location>
    </subcellularLocation>
    <subcellularLocation>
        <location evidence="1">Nucleus</location>
    </subcellularLocation>
</comment>
<dbReference type="InterPro" id="IPR056518">
    <property type="entry name" value="HEAT_Ints3_C"/>
</dbReference>
<dbReference type="InterPro" id="IPR045334">
    <property type="entry name" value="INTS3"/>
</dbReference>
<feature type="domain" description="Integrator complex subunit 3 N-terminal" evidence="9">
    <location>
        <begin position="60"/>
        <end position="465"/>
    </location>
</feature>
<dbReference type="PANTHER" id="PTHR13587:SF7">
    <property type="entry name" value="INTEGRATOR COMPLEX SUBUNIT 3"/>
    <property type="match status" value="1"/>
</dbReference>
<name>A0A131YPG3_RHIAP</name>
<dbReference type="GO" id="GO:0005634">
    <property type="term" value="C:nucleus"/>
    <property type="evidence" value="ECO:0007669"/>
    <property type="project" value="UniProtKB-SubCell"/>
</dbReference>
<evidence type="ECO:0000259" key="9">
    <source>
        <dbReference type="Pfam" id="PF10189"/>
    </source>
</evidence>
<protein>
    <recommendedName>
        <fullName evidence="6">SOSS complex subunit A homolog</fullName>
    </recommendedName>
</protein>
<evidence type="ECO:0000313" key="11">
    <source>
        <dbReference type="EMBL" id="JAP80320.1"/>
    </source>
</evidence>
<reference evidence="11" key="1">
    <citation type="journal article" date="2016" name="Ticks Tick Borne Dis.">
        <title>De novo assembly and annotation of the salivary gland transcriptome of Rhipicephalus appendiculatus male and female ticks during blood feeding.</title>
        <authorList>
            <person name="de Castro M.H."/>
            <person name="de Klerk D."/>
            <person name="Pienaar R."/>
            <person name="Latif A.A."/>
            <person name="Rees D.J."/>
            <person name="Mans B.J."/>
        </authorList>
    </citation>
    <scope>NUCLEOTIDE SEQUENCE</scope>
    <source>
        <tissue evidence="11">Salivary glands</tissue>
    </source>
</reference>
<sequence>MDSNKGTPSRIFALSPIEAKEEIDEKLERSYTYLQSLISGVSEKEAHDALNAAVCKGAQVHDDICCGFLYGILIDPTNAARYYRDVTFTTRDGLQNFVNTISLLILEKYTKLLDSCRSQIIWLIKELIKNSVPGVDNLCHGLLRQIAGGDVTPKNIWLAEAMLDIFIENSAWLGSQPIVIATAVYTYLRLIVDHGNLPFLTLRQREVDFCISMLREKFTECGIIGRDLIRLLQNVARIPEFEKLWRDLLFNPASLSPTLTGVQQLLMQRTSRRFLQCRLTPDMERKITFLTSQVKFGNQKRYQEWFQKQYLSTPESQSLRCDLIRFICGVIHPSNELLCSDIIPRWAVIGWLLTTCTSNVAASNAKLALFYDWLFFSPDRDNIMNIEPAILVMYHSMRPHPAITATLLDFLCRIMPNFCKSLAAQVKQGIYTSLRQILEKRVLASLSPLFDNPKLDKELRTMIREQFAEFCSPVEGKVEETVPMPPGAMILDGNHNSVMNCENEAQFSEDEDDIPLGKLRSKDIKFQPIREPSKAEQMDISEHLNQLSGDIRKKVLDLQKEKNSEIQCEIVEGLLQDILREEDFDQDTATSLGTCLAQILDGEFTRKLFPQELDDESIEESLGTPLFVIFRNLCQTPEEDPSRQAQLMLLWELGQHQPRLGYRLLYFLRASGSANSGTLSGYTSYRDYARSHNVLSTCLLHDLKLCQEDDVRLFCYLVPEIYTQFPNVAIGNADILNLIVSCIDALQLQDLVCHILQGNMVMFRKDSFISILNASLEWETFEQFCLWQLIAAHNIPVDYVLPILPKLEFQAHAEALTSILLLLKQERPSMELLKHILCRDVKSNDLFVVSILKYWTQEHEVQLSELVGSLFAKTGSAAKRKRQPLAGKNQGPAPEQTLAHLDQLRQHCKQTSFFGQGAIQAALSQVQATSTEAQKTKYSDLFALADDAEEIKAPPPPSKSSSSRGARGGKASNASSSSSQKATASRVKPVLADSDSSTDSSEDEEAAKPKPPRKKKKTALVTSDSD</sequence>
<evidence type="ECO:0000256" key="5">
    <source>
        <dbReference type="ARBA" id="ARBA00023242"/>
    </source>
</evidence>
<evidence type="ECO:0000256" key="7">
    <source>
        <dbReference type="ARBA" id="ARBA00054331"/>
    </source>
</evidence>
<dbReference type="Pfam" id="PF24566">
    <property type="entry name" value="HEAT_Ints3_C"/>
    <property type="match status" value="1"/>
</dbReference>
<keyword evidence="5" id="KW-0539">Nucleus</keyword>
<evidence type="ECO:0000256" key="3">
    <source>
        <dbReference type="ARBA" id="ARBA00006130"/>
    </source>
</evidence>
<accession>A0A131YPG3</accession>
<feature type="compositionally biased region" description="Low complexity" evidence="8">
    <location>
        <begin position="959"/>
        <end position="999"/>
    </location>
</feature>
<dbReference type="AlphaFoldDB" id="A0A131YPG3"/>
<dbReference type="PANTHER" id="PTHR13587">
    <property type="entry name" value="INTEGRATOR COMPLEX SUBUNIT 3"/>
    <property type="match status" value="1"/>
</dbReference>
<evidence type="ECO:0000256" key="8">
    <source>
        <dbReference type="SAM" id="MobiDB-lite"/>
    </source>
</evidence>
<comment type="similarity">
    <text evidence="3">Belongs to the Integrator subunit 3 family.</text>
</comment>
<proteinExistence type="inferred from homology"/>
<evidence type="ECO:0000256" key="2">
    <source>
        <dbReference type="ARBA" id="ARBA00004496"/>
    </source>
</evidence>
<evidence type="ECO:0000259" key="10">
    <source>
        <dbReference type="Pfam" id="PF24566"/>
    </source>
</evidence>
<dbReference type="InterPro" id="IPR019333">
    <property type="entry name" value="INTS3_N"/>
</dbReference>
<dbReference type="Pfam" id="PF10189">
    <property type="entry name" value="Ints3_N"/>
    <property type="match status" value="1"/>
</dbReference>
<comment type="function">
    <text evidence="7">Component of the integrator complex, a multiprotein complex that terminates RNA polymerase II (Pol II) transcription in the promoter-proximal region of genes. The integrator complex provides a quality checkpoint during transcription elongation by driving premature transcription termination of transcripts that are unfavorably configured for transcriptional elongation: the complex terminates transcription by (1) catalyzing dephosphorylation of the C-terminal domain (CTD) of Pol II subunit Polr2A/Rbp1 and Spt5, and (2) degrading the exiting nascent RNA transcript via endonuclease activity. The integrator complex is also involved in the 3'-end processing of the U7 snRNA, and also the spliceosomal snRNAs U1, U2, U4 and U5.</text>
</comment>
<evidence type="ECO:0000256" key="4">
    <source>
        <dbReference type="ARBA" id="ARBA00022490"/>
    </source>
</evidence>
<feature type="region of interest" description="Disordered" evidence="8">
    <location>
        <begin position="949"/>
        <end position="1026"/>
    </location>
</feature>
<feature type="domain" description="Ints3-like C-terminal" evidence="10">
    <location>
        <begin position="555"/>
        <end position="945"/>
    </location>
</feature>
<dbReference type="GO" id="GO:0005737">
    <property type="term" value="C:cytoplasm"/>
    <property type="evidence" value="ECO:0007669"/>
    <property type="project" value="UniProtKB-SubCell"/>
</dbReference>
<dbReference type="EMBL" id="GEDV01008237">
    <property type="protein sequence ID" value="JAP80320.1"/>
    <property type="molecule type" value="Transcribed_RNA"/>
</dbReference>
<keyword evidence="4" id="KW-0963">Cytoplasm</keyword>
<evidence type="ECO:0000256" key="1">
    <source>
        <dbReference type="ARBA" id="ARBA00004123"/>
    </source>
</evidence>
<organism evidence="11">
    <name type="scientific">Rhipicephalus appendiculatus</name>
    <name type="common">Brown ear tick</name>
    <dbReference type="NCBI Taxonomy" id="34631"/>
    <lineage>
        <taxon>Eukaryota</taxon>
        <taxon>Metazoa</taxon>
        <taxon>Ecdysozoa</taxon>
        <taxon>Arthropoda</taxon>
        <taxon>Chelicerata</taxon>
        <taxon>Arachnida</taxon>
        <taxon>Acari</taxon>
        <taxon>Parasitiformes</taxon>
        <taxon>Ixodida</taxon>
        <taxon>Ixodoidea</taxon>
        <taxon>Ixodidae</taxon>
        <taxon>Rhipicephalinae</taxon>
        <taxon>Rhipicephalus</taxon>
        <taxon>Rhipicephalus</taxon>
    </lineage>
</organism>
<evidence type="ECO:0000256" key="6">
    <source>
        <dbReference type="ARBA" id="ARBA00032741"/>
    </source>
</evidence>